<organism evidence="3 4">
    <name type="scientific">Pseudolactococcus laudensis</name>
    <dbReference type="NCBI Taxonomy" id="1494461"/>
    <lineage>
        <taxon>Bacteria</taxon>
        <taxon>Bacillati</taxon>
        <taxon>Bacillota</taxon>
        <taxon>Bacilli</taxon>
        <taxon>Lactobacillales</taxon>
        <taxon>Streptococcaceae</taxon>
        <taxon>Pseudolactococcus</taxon>
    </lineage>
</organism>
<keyword evidence="4" id="KW-1185">Reference proteome</keyword>
<dbReference type="EMBL" id="JACBNY010000002">
    <property type="protein sequence ID" value="MBA0015892.1"/>
    <property type="molecule type" value="Genomic_DNA"/>
</dbReference>
<comment type="caution">
    <text evidence="3">The sequence shown here is derived from an EMBL/GenBank/DDBJ whole genome shotgun (WGS) entry which is preliminary data.</text>
</comment>
<dbReference type="InterPro" id="IPR041558">
    <property type="entry name" value="MucBP_2"/>
</dbReference>
<gene>
    <name evidence="3" type="ORF">HZR21_01825</name>
</gene>
<dbReference type="RefSeq" id="WP_180745924.1">
    <property type="nucleotide sequence ID" value="NZ_CBCRWQ010000001.1"/>
</dbReference>
<dbReference type="AlphaFoldDB" id="A0A7V8MZG4"/>
<name>A0A7V8MZG4_9LACT</name>
<sequence length="927" mass="100650">MVKKFKHDTKETNYRIWKSGKMWLYASVALASIAGGAALEAQGITSKVLSYVKKDLGNDVVEALASTPSLLNRGDVLPSDFYATVADFSVPSTVGTDFANNATKSVSGSINPRFEGSTYVIPSADNSNAIAGFNQPLDPTKDFSISAEITVPDARVAAAGIYISDVPSEDIVKKLGTDSGNYPGYSGSLIDKKEAYDGHYMLFSGFHNSGGYVAILASGTAYTPMTKGDSPYGNSKYIDDDYVLLGGGTEGKNVKVWATINYSATTGIATVIYRHNSTTGYTATNSANNGYTKTNKTATVQFKISQSSPVYLGIVGNGDKNDSKGDYTSRSTVTSVTGTYLTKERYVEFKDDASNPLLAPSKVLMPRGGRLGIGNNDLKTPYYFDKPDVPQGYTYLETLNPSVGDDKNVVVKYQRDVQTGLVERVNNLTGQKMDPSKNIVIKGATNQDLSVNVPKISGYYYVNQILGDATSPIYAADGATVDFKLKMDDTPNGTATTDSQEQIIETYMMPSVQERILTVNKPDGTVLTEKQMSTTDTDFSPIGGQYVIPGYRAVVDSKPVTDIEMSQGIPGEVTDHTDNLKAATDKTPQTHTITYQAEPQKATIAYQDMTTGKTIKTDTINGISDTMMTYDTASNIASYVKQGYVVKYNNFTDGAEKFDNVPGIDQSYIVELVHDSKDPVETKTLKHEVAYTVKDGLVSAPQDYATETKITYTYFVDKVTGTIITKDFTGYAVNGDLNLIPKAPKYDSDHPDANVAQDGQVTFISPIVPNIQGYSPTVSENTTIKYSQAKDGDVLKSTVLYVNQGSIRLSTVPDLDFGSQIISPKNRGKVYSANFSDDLIVDDDRKVIKDGWHLSVQQTTPLTSTDGKTKLRHLLFFRETDGGTLSDLDGGSDLVIYDYTSKSALGVLETVKPTSDWNKKMMVLDFI</sequence>
<dbReference type="NCBIfam" id="TIGR03715">
    <property type="entry name" value="KxYKxGKxW"/>
    <property type="match status" value="1"/>
</dbReference>
<keyword evidence="1" id="KW-0732">Signal</keyword>
<feature type="domain" description="Mucin binding" evidence="2">
    <location>
        <begin position="600"/>
        <end position="674"/>
    </location>
</feature>
<protein>
    <submittedName>
        <fullName evidence="3">KxYKxGKxW signal peptide domain-containing protein</fullName>
    </submittedName>
</protein>
<proteinExistence type="predicted"/>
<dbReference type="Proteomes" id="UP000530186">
    <property type="component" value="Unassembled WGS sequence"/>
</dbReference>
<reference evidence="3 4" key="1">
    <citation type="submission" date="2020-07" db="EMBL/GenBank/DDBJ databases">
        <authorList>
            <person name="Hilgarth M."/>
            <person name="Werum V."/>
            <person name="Vogel R.F."/>
        </authorList>
    </citation>
    <scope>NUCLEOTIDE SEQUENCE [LARGE SCALE GENOMIC DNA]</scope>
    <source>
        <strain evidence="3 4">DSM 28961</strain>
    </source>
</reference>
<dbReference type="Pfam" id="PF17965">
    <property type="entry name" value="MucBP_2"/>
    <property type="match status" value="1"/>
</dbReference>
<evidence type="ECO:0000256" key="1">
    <source>
        <dbReference type="ARBA" id="ARBA00022729"/>
    </source>
</evidence>
<evidence type="ECO:0000313" key="3">
    <source>
        <dbReference type="EMBL" id="MBA0015892.1"/>
    </source>
</evidence>
<dbReference type="Gene3D" id="3.10.20.470">
    <property type="match status" value="1"/>
</dbReference>
<evidence type="ECO:0000259" key="2">
    <source>
        <dbReference type="Pfam" id="PF17965"/>
    </source>
</evidence>
<evidence type="ECO:0000313" key="4">
    <source>
        <dbReference type="Proteomes" id="UP000530186"/>
    </source>
</evidence>
<dbReference type="GeneID" id="303194244"/>
<dbReference type="InterPro" id="IPR022263">
    <property type="entry name" value="KxYKxGKxW"/>
</dbReference>
<accession>A0A7V8MZG4</accession>